<evidence type="ECO:0000313" key="10">
    <source>
        <dbReference type="EMBL" id="QLI70865.1"/>
    </source>
</evidence>
<dbReference type="GO" id="GO:0004252">
    <property type="term" value="F:serine-type endopeptidase activity"/>
    <property type="evidence" value="ECO:0007669"/>
    <property type="project" value="InterPro"/>
</dbReference>
<evidence type="ECO:0000256" key="3">
    <source>
        <dbReference type="ARBA" id="ARBA00022729"/>
    </source>
</evidence>
<evidence type="ECO:0000259" key="9">
    <source>
        <dbReference type="PROSITE" id="PS50240"/>
    </source>
</evidence>
<dbReference type="Gene3D" id="3.40.50.150">
    <property type="entry name" value="Vaccinia Virus protein VP39"/>
    <property type="match status" value="1"/>
</dbReference>
<feature type="signal peptide" evidence="8">
    <location>
        <begin position="1"/>
        <end position="21"/>
    </location>
</feature>
<dbReference type="PROSITE" id="PS50240">
    <property type="entry name" value="TRYPSIN_DOM"/>
    <property type="match status" value="1"/>
</dbReference>
<keyword evidence="6" id="KW-0645">Protease</keyword>
<organism evidence="10 11">
    <name type="scientific">Metarhizium brunneum</name>
    <dbReference type="NCBI Taxonomy" id="500148"/>
    <lineage>
        <taxon>Eukaryota</taxon>
        <taxon>Fungi</taxon>
        <taxon>Dikarya</taxon>
        <taxon>Ascomycota</taxon>
        <taxon>Pezizomycotina</taxon>
        <taxon>Sordariomycetes</taxon>
        <taxon>Hypocreomycetidae</taxon>
        <taxon>Hypocreales</taxon>
        <taxon>Clavicipitaceae</taxon>
        <taxon>Metarhizium</taxon>
    </lineage>
</organism>
<dbReference type="GeneID" id="26247671"/>
<evidence type="ECO:0000313" key="11">
    <source>
        <dbReference type="Proteomes" id="UP000510686"/>
    </source>
</evidence>
<dbReference type="CDD" id="cd02440">
    <property type="entry name" value="AdoMet_MTases"/>
    <property type="match status" value="1"/>
</dbReference>
<dbReference type="KEGG" id="mbrn:26247671"/>
<dbReference type="SMART" id="SM00020">
    <property type="entry name" value="Tryp_SPc"/>
    <property type="match status" value="1"/>
</dbReference>
<dbReference type="InterPro" id="IPR009003">
    <property type="entry name" value="Peptidase_S1_PA"/>
</dbReference>
<gene>
    <name evidence="10" type="primary">PRSS8</name>
    <name evidence="10" type="ORF">G6M90_00g080220</name>
</gene>
<dbReference type="RefSeq" id="XP_014539507.2">
    <property type="nucleotide sequence ID" value="XM_014684021.2"/>
</dbReference>
<dbReference type="InterPro" id="IPR043504">
    <property type="entry name" value="Peptidase_S1_PA_chymotrypsin"/>
</dbReference>
<keyword evidence="6" id="KW-0720">Serine protease</keyword>
<evidence type="ECO:0000256" key="5">
    <source>
        <dbReference type="ARBA" id="ARBA00023180"/>
    </source>
</evidence>
<evidence type="ECO:0000256" key="7">
    <source>
        <dbReference type="SAM" id="MobiDB-lite"/>
    </source>
</evidence>
<dbReference type="EMBL" id="CP058935">
    <property type="protein sequence ID" value="QLI70865.1"/>
    <property type="molecule type" value="Genomic_DNA"/>
</dbReference>
<keyword evidence="11" id="KW-1185">Reference proteome</keyword>
<dbReference type="GO" id="GO:0005576">
    <property type="term" value="C:extracellular region"/>
    <property type="evidence" value="ECO:0007669"/>
    <property type="project" value="UniProtKB-SubCell"/>
</dbReference>
<dbReference type="InterPro" id="IPR029063">
    <property type="entry name" value="SAM-dependent_MTases_sf"/>
</dbReference>
<dbReference type="InterPro" id="IPR018114">
    <property type="entry name" value="TRYPSIN_HIS"/>
</dbReference>
<dbReference type="Gene3D" id="2.40.10.10">
    <property type="entry name" value="Trypsin-like serine proteases"/>
    <property type="match status" value="1"/>
</dbReference>
<feature type="region of interest" description="Disordered" evidence="7">
    <location>
        <begin position="322"/>
        <end position="353"/>
    </location>
</feature>
<feature type="chain" id="PRO_5028827176" evidence="8">
    <location>
        <begin position="22"/>
        <end position="651"/>
    </location>
</feature>
<dbReference type="GO" id="GO:0006508">
    <property type="term" value="P:proteolysis"/>
    <property type="evidence" value="ECO:0007669"/>
    <property type="project" value="UniProtKB-KW"/>
</dbReference>
<dbReference type="Pfam" id="PF00089">
    <property type="entry name" value="Trypsin"/>
    <property type="match status" value="2"/>
</dbReference>
<feature type="region of interest" description="Disordered" evidence="7">
    <location>
        <begin position="173"/>
        <end position="203"/>
    </location>
</feature>
<name>A0A7D5Z2P7_9HYPO</name>
<dbReference type="InterPro" id="IPR033116">
    <property type="entry name" value="TRYPSIN_SER"/>
</dbReference>
<reference evidence="10 11" key="1">
    <citation type="submission" date="2020-07" db="EMBL/GenBank/DDBJ databases">
        <title>Telomere length de novo assembly of all 7 chromosomes of the fungus, Metarhizium brunneum, using a novel assembly pipeline.</title>
        <authorList>
            <person name="Saud z."/>
            <person name="Kortsinoglou A."/>
            <person name="Kouvelis V.N."/>
            <person name="Butt T.M."/>
        </authorList>
    </citation>
    <scope>NUCLEOTIDE SEQUENCE [LARGE SCALE GENOMIC DNA]</scope>
    <source>
        <strain evidence="10 11">4556</strain>
    </source>
</reference>
<keyword evidence="3 8" id="KW-0732">Signal</keyword>
<dbReference type="PANTHER" id="PTHR24252">
    <property type="entry name" value="ACROSIN-RELATED"/>
    <property type="match status" value="1"/>
</dbReference>
<feature type="domain" description="Peptidase S1" evidence="9">
    <location>
        <begin position="30"/>
        <end position="317"/>
    </location>
</feature>
<dbReference type="PANTHER" id="PTHR24252:SF7">
    <property type="entry name" value="HYALIN"/>
    <property type="match status" value="1"/>
</dbReference>
<dbReference type="FunFam" id="2.40.10.10:FF:000054">
    <property type="entry name" value="Complement C1r subcomponent"/>
    <property type="match status" value="1"/>
</dbReference>
<evidence type="ECO:0000256" key="8">
    <source>
        <dbReference type="SAM" id="SignalP"/>
    </source>
</evidence>
<dbReference type="InterPro" id="IPR001314">
    <property type="entry name" value="Peptidase_S1A"/>
</dbReference>
<accession>A0A7D5Z2P7</accession>
<sequence>MGPNKAIAAAIVAFAAQTASAKPVDIQPKIIGGWEANQAEWPWIVSIRLEYPGGRHRHICGGTLVSPDTIVTAAHCNQDRLRPGLFSVLAGSNDRESREATVVGVAQIIDHPRFSTETMQNDISVWKLSRPIPESNTIKYARMPRQGEDLPRSAAVKVAGWGAIRDTRNKPQGAQGILARDAPQEPSPKRWVPVITPGPQPRPPVDETMSPFLLREASLSVVDLNSCIEAYISASKSKRGQFSKSFVPQFAQTMMCAGVYGGAQDSCYGDSGGPLVDANSKALVGVVSFGLACGHPKAPGVYTKVSSYLDFIRRVAGNIGGNGDNGNGNGDNNNNSDNGDNSSGNGDDDGVTQVPPNNYNYCRHLIGQFLLTAGNGVVIQYVASADYQVRNYISSVHFIGNVVQFDRPLLGDTTGLNCVHLQCHIGTDMLGLARLGAASVTGLDFKFWGSNYSGAQTGRFDGWRRRREAQGLTVLPRDTFDLVFISIGSVCYVAKIKEWARVVSRLLKPGGRLFVREFHPVLLSLDDGKPDEMVFNLPYFEREEPGIMDKQGTYVSSGDCIFTLTKRALFNHGIREVVQALLDEGMKLTGLREHQRAPLTGAQAELEVDQRGESQVKEKPLARRIYLHRRLLFEASTVAIALSYTLLAVKE</sequence>
<feature type="compositionally biased region" description="Low complexity" evidence="7">
    <location>
        <begin position="330"/>
        <end position="345"/>
    </location>
</feature>
<keyword evidence="2" id="KW-0964">Secreted</keyword>
<dbReference type="OrthoDB" id="6380398at2759"/>
<dbReference type="InterPro" id="IPR001254">
    <property type="entry name" value="Trypsin_dom"/>
</dbReference>
<dbReference type="AlphaFoldDB" id="A0A7D5Z2P7"/>
<dbReference type="SUPFAM" id="SSF50494">
    <property type="entry name" value="Trypsin-like serine proteases"/>
    <property type="match status" value="1"/>
</dbReference>
<keyword evidence="6" id="KW-0378">Hydrolase</keyword>
<evidence type="ECO:0000256" key="1">
    <source>
        <dbReference type="ARBA" id="ARBA00004613"/>
    </source>
</evidence>
<keyword evidence="5" id="KW-0325">Glycoprotein</keyword>
<dbReference type="PRINTS" id="PR00722">
    <property type="entry name" value="CHYMOTRYPSIN"/>
</dbReference>
<evidence type="ECO:0000256" key="6">
    <source>
        <dbReference type="RuleBase" id="RU363034"/>
    </source>
</evidence>
<keyword evidence="4" id="KW-1015">Disulfide bond</keyword>
<proteinExistence type="predicted"/>
<evidence type="ECO:0000256" key="4">
    <source>
        <dbReference type="ARBA" id="ARBA00023157"/>
    </source>
</evidence>
<dbReference type="SUPFAM" id="SSF53335">
    <property type="entry name" value="S-adenosyl-L-methionine-dependent methyltransferases"/>
    <property type="match status" value="1"/>
</dbReference>
<protein>
    <submittedName>
        <fullName evidence="10">Prostasin</fullName>
    </submittedName>
</protein>
<dbReference type="PROSITE" id="PS00134">
    <property type="entry name" value="TRYPSIN_HIS"/>
    <property type="match status" value="1"/>
</dbReference>
<dbReference type="CDD" id="cd00190">
    <property type="entry name" value="Tryp_SPc"/>
    <property type="match status" value="1"/>
</dbReference>
<comment type="subcellular location">
    <subcellularLocation>
        <location evidence="1">Secreted</location>
    </subcellularLocation>
</comment>
<dbReference type="PROSITE" id="PS00135">
    <property type="entry name" value="TRYPSIN_SER"/>
    <property type="match status" value="1"/>
</dbReference>
<evidence type="ECO:0000256" key="2">
    <source>
        <dbReference type="ARBA" id="ARBA00022525"/>
    </source>
</evidence>
<dbReference type="Proteomes" id="UP000510686">
    <property type="component" value="Chromosome 4"/>
</dbReference>
<dbReference type="FunFam" id="2.40.10.10:FF:000068">
    <property type="entry name" value="transmembrane protease serine 2"/>
    <property type="match status" value="1"/>
</dbReference>